<evidence type="ECO:0000256" key="5">
    <source>
        <dbReference type="ARBA" id="ARBA00022741"/>
    </source>
</evidence>
<keyword evidence="3" id="KW-0554">One-carbon metabolism</keyword>
<reference evidence="7" key="1">
    <citation type="journal article" date="2023" name="Science">
        <title>Genome structures resolve the early diversification of teleost fishes.</title>
        <authorList>
            <person name="Parey E."/>
            <person name="Louis A."/>
            <person name="Montfort J."/>
            <person name="Bouchez O."/>
            <person name="Roques C."/>
            <person name="Iampietro C."/>
            <person name="Lluch J."/>
            <person name="Castinel A."/>
            <person name="Donnadieu C."/>
            <person name="Desvignes T."/>
            <person name="Floi Bucao C."/>
            <person name="Jouanno E."/>
            <person name="Wen M."/>
            <person name="Mejri S."/>
            <person name="Dirks R."/>
            <person name="Jansen H."/>
            <person name="Henkel C."/>
            <person name="Chen W.J."/>
            <person name="Zahm M."/>
            <person name="Cabau C."/>
            <person name="Klopp C."/>
            <person name="Thompson A.W."/>
            <person name="Robinson-Rechavi M."/>
            <person name="Braasch I."/>
            <person name="Lecointre G."/>
            <person name="Bobe J."/>
            <person name="Postlethwait J.H."/>
            <person name="Berthelot C."/>
            <person name="Roest Crollius H."/>
            <person name="Guiguen Y."/>
        </authorList>
    </citation>
    <scope>NUCLEOTIDE SEQUENCE</scope>
    <source>
        <strain evidence="7">NC1722</strain>
    </source>
</reference>
<dbReference type="EMBL" id="JAINUG010000029">
    <property type="protein sequence ID" value="KAJ8409703.1"/>
    <property type="molecule type" value="Genomic_DNA"/>
</dbReference>
<dbReference type="EC" id="6.3.4.3" evidence="2"/>
<protein>
    <recommendedName>
        <fullName evidence="2">formate--tetrahydrofolate ligase</fullName>
        <ecNumber evidence="2">6.3.4.3</ecNumber>
    </recommendedName>
</protein>
<comment type="caution">
    <text evidence="7">The sequence shown here is derived from an EMBL/GenBank/DDBJ whole genome shotgun (WGS) entry which is preliminary data.</text>
</comment>
<dbReference type="InterPro" id="IPR000559">
    <property type="entry name" value="Formate_THF_ligase"/>
</dbReference>
<evidence type="ECO:0000256" key="4">
    <source>
        <dbReference type="ARBA" id="ARBA00022598"/>
    </source>
</evidence>
<keyword evidence="8" id="KW-1185">Reference proteome</keyword>
<dbReference type="Pfam" id="PF01268">
    <property type="entry name" value="FTHFS"/>
    <property type="match status" value="1"/>
</dbReference>
<dbReference type="GO" id="GO:0005524">
    <property type="term" value="F:ATP binding"/>
    <property type="evidence" value="ECO:0007669"/>
    <property type="project" value="UniProtKB-KW"/>
</dbReference>
<dbReference type="GO" id="GO:0006730">
    <property type="term" value="P:one-carbon metabolic process"/>
    <property type="evidence" value="ECO:0007669"/>
    <property type="project" value="UniProtKB-KW"/>
</dbReference>
<dbReference type="SUPFAM" id="SSF52540">
    <property type="entry name" value="P-loop containing nucleoside triphosphate hydrolases"/>
    <property type="match status" value="1"/>
</dbReference>
<organism evidence="7 8">
    <name type="scientific">Aldrovandia affinis</name>
    <dbReference type="NCBI Taxonomy" id="143900"/>
    <lineage>
        <taxon>Eukaryota</taxon>
        <taxon>Metazoa</taxon>
        <taxon>Chordata</taxon>
        <taxon>Craniata</taxon>
        <taxon>Vertebrata</taxon>
        <taxon>Euteleostomi</taxon>
        <taxon>Actinopterygii</taxon>
        <taxon>Neopterygii</taxon>
        <taxon>Teleostei</taxon>
        <taxon>Notacanthiformes</taxon>
        <taxon>Halosauridae</taxon>
        <taxon>Aldrovandia</taxon>
    </lineage>
</organism>
<evidence type="ECO:0000313" key="7">
    <source>
        <dbReference type="EMBL" id="KAJ8409703.1"/>
    </source>
</evidence>
<proteinExistence type="predicted"/>
<evidence type="ECO:0000256" key="1">
    <source>
        <dbReference type="ARBA" id="ARBA00004777"/>
    </source>
</evidence>
<gene>
    <name evidence="7" type="ORF">AAFF_G00217620</name>
</gene>
<comment type="pathway">
    <text evidence="1">One-carbon metabolism; tetrahydrofolate interconversion.</text>
</comment>
<dbReference type="Gene3D" id="3.10.410.10">
    <property type="entry name" value="Formyltetrahydrofolate synthetase, domain 3"/>
    <property type="match status" value="1"/>
</dbReference>
<keyword evidence="4" id="KW-0436">Ligase</keyword>
<dbReference type="Gene3D" id="3.40.50.300">
    <property type="entry name" value="P-loop containing nucleotide triphosphate hydrolases"/>
    <property type="match status" value="1"/>
</dbReference>
<evidence type="ECO:0000256" key="2">
    <source>
        <dbReference type="ARBA" id="ARBA00012295"/>
    </source>
</evidence>
<evidence type="ECO:0000256" key="3">
    <source>
        <dbReference type="ARBA" id="ARBA00022563"/>
    </source>
</evidence>
<evidence type="ECO:0000256" key="6">
    <source>
        <dbReference type="ARBA" id="ARBA00022840"/>
    </source>
</evidence>
<name>A0AAD7SW27_9TELE</name>
<sequence>MALVSAGAPLPREYVDENLKLVEDGCSNLKKQIQIARLFGVPVVVALNVFKTDTKDEVDLVCQIAKDSGASEAVACHHWSRGGRGSVDLAKAVKDAAHQQSHFQFLYDDLQMPIVEKIRTIAQRVYGAEDIELSPEAQDKIDYFNQQGYETLPICMAKTHLSLSHMPDKKGVPTGFVLPIRDVRASVGAGFIYPLVGTMSTMPGLPTRPCFYDIDLDPSTEEITGLF</sequence>
<keyword evidence="6" id="KW-0067">ATP-binding</keyword>
<dbReference type="GO" id="GO:0046653">
    <property type="term" value="P:tetrahydrofolate metabolic process"/>
    <property type="evidence" value="ECO:0007669"/>
    <property type="project" value="UniProtKB-ARBA"/>
</dbReference>
<accession>A0AAD7SW27</accession>
<dbReference type="FunFam" id="3.10.410.10:FF:000001">
    <property type="entry name" value="Putative formate--tetrahydrofolate ligase"/>
    <property type="match status" value="1"/>
</dbReference>
<dbReference type="AlphaFoldDB" id="A0AAD7SW27"/>
<dbReference type="Proteomes" id="UP001221898">
    <property type="component" value="Unassembled WGS sequence"/>
</dbReference>
<dbReference type="InterPro" id="IPR027417">
    <property type="entry name" value="P-loop_NTPase"/>
</dbReference>
<evidence type="ECO:0000313" key="8">
    <source>
        <dbReference type="Proteomes" id="UP001221898"/>
    </source>
</evidence>
<dbReference type="GO" id="GO:0004329">
    <property type="term" value="F:formate-tetrahydrofolate ligase activity"/>
    <property type="evidence" value="ECO:0007669"/>
    <property type="project" value="UniProtKB-EC"/>
</dbReference>
<keyword evidence="5" id="KW-0547">Nucleotide-binding</keyword>